<reference evidence="4" key="1">
    <citation type="submission" date="2018-11" db="EMBL/GenBank/DDBJ databases">
        <authorList>
            <person name="Alioto T."/>
            <person name="Alioto T."/>
        </authorList>
    </citation>
    <scope>NUCLEOTIDE SEQUENCE</scope>
</reference>
<proteinExistence type="inferred from homology"/>
<dbReference type="GO" id="GO:0010890">
    <property type="term" value="P:positive regulation of triglyceride storage"/>
    <property type="evidence" value="ECO:0007669"/>
    <property type="project" value="TreeGrafter"/>
</dbReference>
<evidence type="ECO:0000313" key="4">
    <source>
        <dbReference type="EMBL" id="VDH98764.1"/>
    </source>
</evidence>
<keyword evidence="3" id="KW-0551">Lipid droplet</keyword>
<evidence type="ECO:0000256" key="2">
    <source>
        <dbReference type="ARBA" id="ARBA00006311"/>
    </source>
</evidence>
<evidence type="ECO:0000313" key="5">
    <source>
        <dbReference type="Proteomes" id="UP000596742"/>
    </source>
</evidence>
<dbReference type="EMBL" id="UYJE01001057">
    <property type="protein sequence ID" value="VDH98764.1"/>
    <property type="molecule type" value="Genomic_DNA"/>
</dbReference>
<dbReference type="Gene3D" id="1.20.120.340">
    <property type="entry name" value="Flagellar protein FliS"/>
    <property type="match status" value="1"/>
</dbReference>
<comment type="subcellular location">
    <subcellularLocation>
        <location evidence="1">Lipid droplet</location>
    </subcellularLocation>
</comment>
<dbReference type="GO" id="GO:0005811">
    <property type="term" value="C:lipid droplet"/>
    <property type="evidence" value="ECO:0007669"/>
    <property type="project" value="UniProtKB-SubCell"/>
</dbReference>
<dbReference type="GO" id="GO:0005829">
    <property type="term" value="C:cytosol"/>
    <property type="evidence" value="ECO:0007669"/>
    <property type="project" value="TreeGrafter"/>
</dbReference>
<dbReference type="PANTHER" id="PTHR14024:SF49">
    <property type="entry name" value="LIPID STORAGE DROPLETS SURFACE-BINDING PROTEIN 1"/>
    <property type="match status" value="1"/>
</dbReference>
<dbReference type="GO" id="GO:0019915">
    <property type="term" value="P:lipid storage"/>
    <property type="evidence" value="ECO:0007669"/>
    <property type="project" value="TreeGrafter"/>
</dbReference>
<dbReference type="InterPro" id="IPR004279">
    <property type="entry name" value="Perilipin"/>
</dbReference>
<protein>
    <submittedName>
        <fullName evidence="4">Perilipin-2</fullName>
    </submittedName>
</protein>
<keyword evidence="5" id="KW-1185">Reference proteome</keyword>
<evidence type="ECO:0000256" key="3">
    <source>
        <dbReference type="ARBA" id="ARBA00022677"/>
    </source>
</evidence>
<dbReference type="PANTHER" id="PTHR14024">
    <property type="entry name" value="PERILIPIN"/>
    <property type="match status" value="1"/>
</dbReference>
<name>A0A8B6C178_MYTGA</name>
<accession>A0A8B6C178</accession>
<dbReference type="Pfam" id="PF03036">
    <property type="entry name" value="Perilipin"/>
    <property type="match status" value="1"/>
</dbReference>
<sequence>MYDRYVKPTVDRVVAVKDFTANSYNTGKEQIGKVKQIGSAVTEFGCNQVAKTMDTPYGQFVSSQVNNALDFSEQYVEKYLPESDSEDEENVEKEEMDEYPPNAVTRATSLTGKVRKRMYNKAMRDMKRLQLRSQENLAKLSFTVDLIQYAKTNIETATGKVTGSFGVVQDKMTSVWSQIVTEEDEVQDVPKTLEGQSIAVARNLTKKVKIGITTLTSYIPESVQITLKDRIDQAKQYSDELIKSFQNVNSYEEVPSWLLAQAQDKMGYVQETVNFLTEYLLSKPLDWLSPEFDLDGINLADPVMDLSSNGHAPHEPFDGDNTDNQ</sequence>
<gene>
    <name evidence="4" type="ORF">MGAL_10B009849</name>
</gene>
<dbReference type="AlphaFoldDB" id="A0A8B6C178"/>
<comment type="similarity">
    <text evidence="2">Belongs to the perilipin family.</text>
</comment>
<evidence type="ECO:0000256" key="1">
    <source>
        <dbReference type="ARBA" id="ARBA00004502"/>
    </source>
</evidence>
<comment type="caution">
    <text evidence="4">The sequence shown here is derived from an EMBL/GenBank/DDBJ whole genome shotgun (WGS) entry which is preliminary data.</text>
</comment>
<dbReference type="SUPFAM" id="SSF109775">
    <property type="entry name" value="Mannose-6-phosphate receptor binding protein 1 (Tip47), C-terminal domain"/>
    <property type="match status" value="1"/>
</dbReference>
<dbReference type="Proteomes" id="UP000596742">
    <property type="component" value="Unassembled WGS sequence"/>
</dbReference>
<organism evidence="4 5">
    <name type="scientific">Mytilus galloprovincialis</name>
    <name type="common">Mediterranean mussel</name>
    <dbReference type="NCBI Taxonomy" id="29158"/>
    <lineage>
        <taxon>Eukaryota</taxon>
        <taxon>Metazoa</taxon>
        <taxon>Spiralia</taxon>
        <taxon>Lophotrochozoa</taxon>
        <taxon>Mollusca</taxon>
        <taxon>Bivalvia</taxon>
        <taxon>Autobranchia</taxon>
        <taxon>Pteriomorphia</taxon>
        <taxon>Mytilida</taxon>
        <taxon>Mytiloidea</taxon>
        <taxon>Mytilidae</taxon>
        <taxon>Mytilinae</taxon>
        <taxon>Mytilus</taxon>
    </lineage>
</organism>